<dbReference type="Proteomes" id="UP001149090">
    <property type="component" value="Unassembled WGS sequence"/>
</dbReference>
<name>A0A9Q0R9L7_ANAIG</name>
<feature type="region of interest" description="Disordered" evidence="2">
    <location>
        <begin position="1"/>
        <end position="26"/>
    </location>
</feature>
<sequence>MTESEKIDFTQSWNEKTQKKKTQTEKLGTDLHNSIFEEIQKRAQEIHDEQTALFRKNIEKKNDERQEKERIYEEKLDKLNQDNSAKAELIEEIKEVENCIIDPKIDNEDDIKQKRQKSQKSSPIFQKIDVNRRDFKTKLAEYEKLLIELAKTKHEKKRRNAIIEMKELRNARITEQNEQKNLYLNFLQDEVKHLKLTPKKTDHIRSLNKTEKGFVGPDFKTEKIFDEETDKDIDFVIYDNRFPKKISLLYVGNKDKLIQFK</sequence>
<reference evidence="3" key="1">
    <citation type="submission" date="2022-10" db="EMBL/GenBank/DDBJ databases">
        <title>Novel sulphate-reducing endosymbionts in the free-living metamonad Anaeramoeba.</title>
        <authorList>
            <person name="Jerlstrom-Hultqvist J."/>
            <person name="Cepicka I."/>
            <person name="Gallot-Lavallee L."/>
            <person name="Salas-Leiva D."/>
            <person name="Curtis B.A."/>
            <person name="Zahonova K."/>
            <person name="Pipaliya S."/>
            <person name="Dacks J."/>
            <person name="Roger A.J."/>
        </authorList>
    </citation>
    <scope>NUCLEOTIDE SEQUENCE</scope>
    <source>
        <strain evidence="3">BMAN</strain>
    </source>
</reference>
<keyword evidence="1" id="KW-0175">Coiled coil</keyword>
<protein>
    <submittedName>
        <fullName evidence="3">Uncharacterized protein</fullName>
    </submittedName>
</protein>
<comment type="caution">
    <text evidence="3">The sequence shown here is derived from an EMBL/GenBank/DDBJ whole genome shotgun (WGS) entry which is preliminary data.</text>
</comment>
<feature type="coiled-coil region" evidence="1">
    <location>
        <begin position="55"/>
        <end position="96"/>
    </location>
</feature>
<evidence type="ECO:0000313" key="4">
    <source>
        <dbReference type="Proteomes" id="UP001149090"/>
    </source>
</evidence>
<dbReference type="EMBL" id="JAPDFW010000082">
    <property type="protein sequence ID" value="KAJ5072237.1"/>
    <property type="molecule type" value="Genomic_DNA"/>
</dbReference>
<dbReference type="AlphaFoldDB" id="A0A9Q0R9L7"/>
<proteinExistence type="predicted"/>
<keyword evidence="4" id="KW-1185">Reference proteome</keyword>
<feature type="coiled-coil region" evidence="1">
    <location>
        <begin position="139"/>
        <end position="178"/>
    </location>
</feature>
<evidence type="ECO:0000256" key="1">
    <source>
        <dbReference type="SAM" id="Coils"/>
    </source>
</evidence>
<organism evidence="3 4">
    <name type="scientific">Anaeramoeba ignava</name>
    <name type="common">Anaerobic marine amoeba</name>
    <dbReference type="NCBI Taxonomy" id="1746090"/>
    <lineage>
        <taxon>Eukaryota</taxon>
        <taxon>Metamonada</taxon>
        <taxon>Anaeramoebidae</taxon>
        <taxon>Anaeramoeba</taxon>
    </lineage>
</organism>
<evidence type="ECO:0000313" key="3">
    <source>
        <dbReference type="EMBL" id="KAJ5072237.1"/>
    </source>
</evidence>
<evidence type="ECO:0000256" key="2">
    <source>
        <dbReference type="SAM" id="MobiDB-lite"/>
    </source>
</evidence>
<gene>
    <name evidence="3" type="ORF">M0811_09617</name>
</gene>
<accession>A0A9Q0R9L7</accession>